<keyword evidence="1" id="KW-0732">Signal</keyword>
<comment type="caution">
    <text evidence="2">The sequence shown here is derived from an EMBL/GenBank/DDBJ whole genome shotgun (WGS) entry which is preliminary data.</text>
</comment>
<dbReference type="STRING" id="1192034.CAP_1850"/>
<evidence type="ECO:0000256" key="1">
    <source>
        <dbReference type="SAM" id="SignalP"/>
    </source>
</evidence>
<dbReference type="Proteomes" id="UP000019678">
    <property type="component" value="Unassembled WGS sequence"/>
</dbReference>
<accession>A0A017SSQ6</accession>
<dbReference type="PROSITE" id="PS51257">
    <property type="entry name" value="PROKAR_LIPOPROTEIN"/>
    <property type="match status" value="1"/>
</dbReference>
<evidence type="ECO:0000313" key="2">
    <source>
        <dbReference type="EMBL" id="EYE99998.1"/>
    </source>
</evidence>
<proteinExistence type="predicted"/>
<sequence length="215" mass="22675">MQRATFTALVLLTLGSTATACQDKRAPELVTGYDLTLIEPISGDCGSPSVILSSVSQSFGPAYAYSNSRQALLADQRFRLVDHESTTAGEVYIAAHAYNDGYALIARCGDAATCNHLAAMHKTLVRSSRPQVLCGSMPGLGAQVAAFRPIDPSKDLPGSGKAAAACARLSACQIVTNRATPDDPLLACLKEPEKFKLDCAKRPSCAEVVTCLQQP</sequence>
<keyword evidence="3" id="KW-1185">Reference proteome</keyword>
<name>A0A017SSQ6_9BACT</name>
<dbReference type="RefSeq" id="WP_156041688.1">
    <property type="nucleotide sequence ID" value="NZ_ASRX01000150.1"/>
</dbReference>
<reference evidence="2 3" key="1">
    <citation type="submission" date="2013-05" db="EMBL/GenBank/DDBJ databases">
        <title>Genome assembly of Chondromyces apiculatus DSM 436.</title>
        <authorList>
            <person name="Sharma G."/>
            <person name="Khatri I."/>
            <person name="Kaur C."/>
            <person name="Mayilraj S."/>
            <person name="Subramanian S."/>
        </authorList>
    </citation>
    <scope>NUCLEOTIDE SEQUENCE [LARGE SCALE GENOMIC DNA]</scope>
    <source>
        <strain evidence="2 3">DSM 436</strain>
    </source>
</reference>
<organism evidence="2 3">
    <name type="scientific">Chondromyces apiculatus DSM 436</name>
    <dbReference type="NCBI Taxonomy" id="1192034"/>
    <lineage>
        <taxon>Bacteria</taxon>
        <taxon>Pseudomonadati</taxon>
        <taxon>Myxococcota</taxon>
        <taxon>Polyangia</taxon>
        <taxon>Polyangiales</taxon>
        <taxon>Polyangiaceae</taxon>
        <taxon>Chondromyces</taxon>
    </lineage>
</organism>
<feature type="signal peptide" evidence="1">
    <location>
        <begin position="1"/>
        <end position="20"/>
    </location>
</feature>
<dbReference type="OrthoDB" id="5528738at2"/>
<evidence type="ECO:0000313" key="3">
    <source>
        <dbReference type="Proteomes" id="UP000019678"/>
    </source>
</evidence>
<protein>
    <recommendedName>
        <fullName evidence="4">Lipoprotein</fullName>
    </recommendedName>
</protein>
<evidence type="ECO:0008006" key="4">
    <source>
        <dbReference type="Google" id="ProtNLM"/>
    </source>
</evidence>
<gene>
    <name evidence="2" type="ORF">CAP_1850</name>
</gene>
<dbReference type="EMBL" id="ASRX01000150">
    <property type="protein sequence ID" value="EYE99998.1"/>
    <property type="molecule type" value="Genomic_DNA"/>
</dbReference>
<dbReference type="AlphaFoldDB" id="A0A017SSQ6"/>
<feature type="chain" id="PRO_5001496318" description="Lipoprotein" evidence="1">
    <location>
        <begin position="21"/>
        <end position="215"/>
    </location>
</feature>